<dbReference type="EMBL" id="SDKK01000001">
    <property type="protein sequence ID" value="TYC62121.1"/>
    <property type="molecule type" value="Genomic_DNA"/>
</dbReference>
<evidence type="ECO:0000256" key="2">
    <source>
        <dbReference type="SAM" id="MobiDB-lite"/>
    </source>
</evidence>
<keyword evidence="1" id="KW-0175">Coiled coil</keyword>
<protein>
    <submittedName>
        <fullName evidence="3">SlyX protein</fullName>
    </submittedName>
</protein>
<comment type="caution">
    <text evidence="3">The sequence shown here is derived from an EMBL/GenBank/DDBJ whole genome shotgun (WGS) entry which is preliminary data.</text>
</comment>
<dbReference type="NCBIfam" id="NF003316">
    <property type="entry name" value="PRK04325.1"/>
    <property type="match status" value="1"/>
</dbReference>
<dbReference type="InterPro" id="IPR007236">
    <property type="entry name" value="SlyX"/>
</dbReference>
<keyword evidence="4" id="KW-1185">Reference proteome</keyword>
<dbReference type="OrthoDB" id="5297107at2"/>
<dbReference type="Pfam" id="PF04102">
    <property type="entry name" value="SlyX"/>
    <property type="match status" value="1"/>
</dbReference>
<feature type="compositionally biased region" description="Basic and acidic residues" evidence="2">
    <location>
        <begin position="55"/>
        <end position="67"/>
    </location>
</feature>
<accession>A0A6C2D876</accession>
<name>A0A6C2D876_9RHOO</name>
<dbReference type="RefSeq" id="WP_148577211.1">
    <property type="nucleotide sequence ID" value="NZ_JAVEUW010000065.1"/>
</dbReference>
<dbReference type="Gene3D" id="1.20.5.170">
    <property type="match status" value="1"/>
</dbReference>
<gene>
    <name evidence="3" type="ORF">ETQ85_00745</name>
</gene>
<proteinExistence type="predicted"/>
<dbReference type="PANTHER" id="PTHR36508:SF1">
    <property type="entry name" value="PROTEIN SLYX"/>
    <property type="match status" value="1"/>
</dbReference>
<evidence type="ECO:0000313" key="4">
    <source>
        <dbReference type="Proteomes" id="UP000389128"/>
    </source>
</evidence>
<feature type="coiled-coil region" evidence="1">
    <location>
        <begin position="19"/>
        <end position="46"/>
    </location>
</feature>
<dbReference type="Proteomes" id="UP000389128">
    <property type="component" value="Unassembled WGS sequence"/>
</dbReference>
<organism evidence="3 4">
    <name type="scientific">Zoogloea oleivorans</name>
    <dbReference type="NCBI Taxonomy" id="1552750"/>
    <lineage>
        <taxon>Bacteria</taxon>
        <taxon>Pseudomonadati</taxon>
        <taxon>Pseudomonadota</taxon>
        <taxon>Betaproteobacteria</taxon>
        <taxon>Rhodocyclales</taxon>
        <taxon>Zoogloeaceae</taxon>
        <taxon>Zoogloea</taxon>
    </lineage>
</organism>
<evidence type="ECO:0000313" key="3">
    <source>
        <dbReference type="EMBL" id="TYC62121.1"/>
    </source>
</evidence>
<reference evidence="3 4" key="1">
    <citation type="submission" date="2019-01" db="EMBL/GenBank/DDBJ databases">
        <title>Zoogloea oleivorans genome sequencing and assembly.</title>
        <authorList>
            <person name="Tancsics A."/>
            <person name="Farkas M."/>
            <person name="Kriszt B."/>
            <person name="Maroti G."/>
            <person name="Horvath B."/>
        </authorList>
    </citation>
    <scope>NUCLEOTIDE SEQUENCE [LARGE SCALE GENOMIC DNA]</scope>
    <source>
        <strain evidence="3 4">Buc</strain>
    </source>
</reference>
<dbReference type="AlphaFoldDB" id="A0A6C2D876"/>
<dbReference type="PANTHER" id="PTHR36508">
    <property type="entry name" value="PROTEIN SLYX"/>
    <property type="match status" value="1"/>
</dbReference>
<feature type="region of interest" description="Disordered" evidence="2">
    <location>
        <begin position="47"/>
        <end position="67"/>
    </location>
</feature>
<sequence>MESRLTEIEIKLALTEDLVDTLNMTVHRQQEQIDALQRQLVQLYHQMQSAAPSAESRDLRDEIPPHY</sequence>
<evidence type="ECO:0000256" key="1">
    <source>
        <dbReference type="SAM" id="Coils"/>
    </source>
</evidence>